<protein>
    <submittedName>
        <fullName evidence="1">Uncharacterized protein</fullName>
    </submittedName>
</protein>
<sequence length="49" mass="5665">MGVRPFQIWSRHAQCEIHGLRATSCLQMDSKARDRGECRQARVHEENLG</sequence>
<accession>A0AAP0JZE7</accession>
<proteinExistence type="predicted"/>
<keyword evidence="2" id="KW-1185">Reference proteome</keyword>
<evidence type="ECO:0000313" key="1">
    <source>
        <dbReference type="EMBL" id="KAK9142962.1"/>
    </source>
</evidence>
<reference evidence="1 2" key="1">
    <citation type="submission" date="2024-01" db="EMBL/GenBank/DDBJ databases">
        <title>Genome assemblies of Stephania.</title>
        <authorList>
            <person name="Yang L."/>
        </authorList>
    </citation>
    <scope>NUCLEOTIDE SEQUENCE [LARGE SCALE GENOMIC DNA]</scope>
    <source>
        <strain evidence="1">YNDBR</strain>
        <tissue evidence="1">Leaf</tissue>
    </source>
</reference>
<comment type="caution">
    <text evidence="1">The sequence shown here is derived from an EMBL/GenBank/DDBJ whole genome shotgun (WGS) entry which is preliminary data.</text>
</comment>
<evidence type="ECO:0000313" key="2">
    <source>
        <dbReference type="Proteomes" id="UP001420932"/>
    </source>
</evidence>
<name>A0AAP0JZE7_9MAGN</name>
<gene>
    <name evidence="1" type="ORF">Syun_012362</name>
</gene>
<organism evidence="1 2">
    <name type="scientific">Stephania yunnanensis</name>
    <dbReference type="NCBI Taxonomy" id="152371"/>
    <lineage>
        <taxon>Eukaryota</taxon>
        <taxon>Viridiplantae</taxon>
        <taxon>Streptophyta</taxon>
        <taxon>Embryophyta</taxon>
        <taxon>Tracheophyta</taxon>
        <taxon>Spermatophyta</taxon>
        <taxon>Magnoliopsida</taxon>
        <taxon>Ranunculales</taxon>
        <taxon>Menispermaceae</taxon>
        <taxon>Menispermoideae</taxon>
        <taxon>Cissampelideae</taxon>
        <taxon>Stephania</taxon>
    </lineage>
</organism>
<dbReference type="Proteomes" id="UP001420932">
    <property type="component" value="Unassembled WGS sequence"/>
</dbReference>
<dbReference type="AlphaFoldDB" id="A0AAP0JZE7"/>
<dbReference type="EMBL" id="JBBNAF010000005">
    <property type="protein sequence ID" value="KAK9142962.1"/>
    <property type="molecule type" value="Genomic_DNA"/>
</dbReference>